<dbReference type="AlphaFoldDB" id="A0A0F9IQ14"/>
<comment type="caution">
    <text evidence="1">The sequence shown here is derived from an EMBL/GenBank/DDBJ whole genome shotgun (WGS) entry which is preliminary data.</text>
</comment>
<name>A0A0F9IQ14_9ZZZZ</name>
<organism evidence="1">
    <name type="scientific">marine sediment metagenome</name>
    <dbReference type="NCBI Taxonomy" id="412755"/>
    <lineage>
        <taxon>unclassified sequences</taxon>
        <taxon>metagenomes</taxon>
        <taxon>ecological metagenomes</taxon>
    </lineage>
</organism>
<protein>
    <submittedName>
        <fullName evidence="1">Uncharacterized protein</fullName>
    </submittedName>
</protein>
<accession>A0A0F9IQ14</accession>
<gene>
    <name evidence="1" type="ORF">LCGC14_1629840</name>
</gene>
<sequence length="63" mass="6746">MGEKNKAQGLQPITEKTTLCNACSKKADCALPQKNIVMEASQCPAYVHESKIGTRSGPQQLLG</sequence>
<reference evidence="1" key="1">
    <citation type="journal article" date="2015" name="Nature">
        <title>Complex archaea that bridge the gap between prokaryotes and eukaryotes.</title>
        <authorList>
            <person name="Spang A."/>
            <person name="Saw J.H."/>
            <person name="Jorgensen S.L."/>
            <person name="Zaremba-Niedzwiedzka K."/>
            <person name="Martijn J."/>
            <person name="Lind A.E."/>
            <person name="van Eijk R."/>
            <person name="Schleper C."/>
            <person name="Guy L."/>
            <person name="Ettema T.J."/>
        </authorList>
    </citation>
    <scope>NUCLEOTIDE SEQUENCE</scope>
</reference>
<evidence type="ECO:0000313" key="1">
    <source>
        <dbReference type="EMBL" id="KKM21994.1"/>
    </source>
</evidence>
<proteinExistence type="predicted"/>
<dbReference type="EMBL" id="LAZR01013430">
    <property type="protein sequence ID" value="KKM21994.1"/>
    <property type="molecule type" value="Genomic_DNA"/>
</dbReference>